<accession>A0AAD7QNJ1</accession>
<feature type="non-terminal residue" evidence="1">
    <location>
        <position position="163"/>
    </location>
</feature>
<protein>
    <submittedName>
        <fullName evidence="1">Uncharacterized protein</fullName>
    </submittedName>
</protein>
<dbReference type="Proteomes" id="UP001217417">
    <property type="component" value="Unassembled WGS sequence"/>
</dbReference>
<comment type="caution">
    <text evidence="1">The sequence shown here is derived from an EMBL/GenBank/DDBJ whole genome shotgun (WGS) entry which is preliminary data.</text>
</comment>
<name>A0AAD7QNJ1_9ASCO</name>
<evidence type="ECO:0000313" key="1">
    <source>
        <dbReference type="EMBL" id="KAJ8098121.1"/>
    </source>
</evidence>
<dbReference type="GeneID" id="80879905"/>
<dbReference type="AlphaFoldDB" id="A0AAD7QNJ1"/>
<reference evidence="1" key="1">
    <citation type="submission" date="2023-03" db="EMBL/GenBank/DDBJ databases">
        <title>Near-Complete genome sequence of Lipomyces tetrasporous NRRL Y-64009, an oleaginous yeast capable of growing on lignocellulosic hydrolysates.</title>
        <authorList>
            <consortium name="Lawrence Berkeley National Laboratory"/>
            <person name="Jagtap S.S."/>
            <person name="Liu J.-J."/>
            <person name="Walukiewicz H.E."/>
            <person name="Pangilinan J."/>
            <person name="Lipzen A."/>
            <person name="Ahrendt S."/>
            <person name="Koriabine M."/>
            <person name="Cobaugh K."/>
            <person name="Salamov A."/>
            <person name="Yoshinaga Y."/>
            <person name="Ng V."/>
            <person name="Daum C."/>
            <person name="Grigoriev I.V."/>
            <person name="Slininger P.J."/>
            <person name="Dien B.S."/>
            <person name="Jin Y.-S."/>
            <person name="Rao C.V."/>
        </authorList>
    </citation>
    <scope>NUCLEOTIDE SEQUENCE</scope>
    <source>
        <strain evidence="1">NRRL Y-64009</strain>
    </source>
</reference>
<keyword evidence="2" id="KW-1185">Reference proteome</keyword>
<sequence>WPWTYFEISELENPWIVKKSNKRKLIDSEIRRAVLDEEPAEKCGWKTTDSKRQASTDNIIDHLRKQHSIDSPNKVTEPKRAEPSILSFINGKGTLTDQQLLEKNILRWIVVEKQPLTTLESPACQQIFRDIPGIALSFTSRMVVKQRLADEFAAQSLQLNEEL</sequence>
<feature type="non-terminal residue" evidence="1">
    <location>
        <position position="1"/>
    </location>
</feature>
<proteinExistence type="predicted"/>
<dbReference type="EMBL" id="JARPMG010000009">
    <property type="protein sequence ID" value="KAJ8098121.1"/>
    <property type="molecule type" value="Genomic_DNA"/>
</dbReference>
<gene>
    <name evidence="1" type="ORF">POJ06DRAFT_179750</name>
</gene>
<organism evidence="1 2">
    <name type="scientific">Lipomyces tetrasporus</name>
    <dbReference type="NCBI Taxonomy" id="54092"/>
    <lineage>
        <taxon>Eukaryota</taxon>
        <taxon>Fungi</taxon>
        <taxon>Dikarya</taxon>
        <taxon>Ascomycota</taxon>
        <taxon>Saccharomycotina</taxon>
        <taxon>Lipomycetes</taxon>
        <taxon>Lipomycetales</taxon>
        <taxon>Lipomycetaceae</taxon>
        <taxon>Lipomyces</taxon>
    </lineage>
</organism>
<dbReference type="RefSeq" id="XP_056041571.1">
    <property type="nucleotide sequence ID" value="XM_056184739.1"/>
</dbReference>
<evidence type="ECO:0000313" key="2">
    <source>
        <dbReference type="Proteomes" id="UP001217417"/>
    </source>
</evidence>